<protein>
    <recommendedName>
        <fullName evidence="3">Transglycosylase SLT domain-containing protein</fullName>
    </recommendedName>
</protein>
<proteinExistence type="predicted"/>
<reference evidence="2" key="1">
    <citation type="submission" date="2022-10" db="EMBL/GenBank/DDBJ databases">
        <title>The complete genomes of actinobacterial strains from the NBC collection.</title>
        <authorList>
            <person name="Joergensen T.S."/>
            <person name="Alvarez Arevalo M."/>
            <person name="Sterndorff E.B."/>
            <person name="Faurdal D."/>
            <person name="Vuksanovic O."/>
            <person name="Mourched A.-S."/>
            <person name="Charusanti P."/>
            <person name="Shaw S."/>
            <person name="Blin K."/>
            <person name="Weber T."/>
        </authorList>
    </citation>
    <scope>NUCLEOTIDE SEQUENCE [LARGE SCALE GENOMIC DNA]</scope>
    <source>
        <strain evidence="2">NBC 01686</strain>
    </source>
</reference>
<dbReference type="Gene3D" id="1.10.530.10">
    <property type="match status" value="1"/>
</dbReference>
<dbReference type="RefSeq" id="WP_395759510.1">
    <property type="nucleotide sequence ID" value="NZ_CP109207.1"/>
</dbReference>
<evidence type="ECO:0008006" key="3">
    <source>
        <dbReference type="Google" id="ProtNLM"/>
    </source>
</evidence>
<feature type="compositionally biased region" description="Basic and acidic residues" evidence="1">
    <location>
        <begin position="81"/>
        <end position="95"/>
    </location>
</feature>
<organism evidence="2">
    <name type="scientific">Streptomyces althioticus</name>
    <dbReference type="NCBI Taxonomy" id="83380"/>
    <lineage>
        <taxon>Bacteria</taxon>
        <taxon>Bacillati</taxon>
        <taxon>Actinomycetota</taxon>
        <taxon>Actinomycetes</taxon>
        <taxon>Kitasatosporales</taxon>
        <taxon>Streptomycetaceae</taxon>
        <taxon>Streptomyces</taxon>
        <taxon>Streptomyces althioticus group</taxon>
    </lineage>
</organism>
<gene>
    <name evidence="2" type="ORF">OIE82_27295</name>
</gene>
<dbReference type="EMBL" id="CP109207">
    <property type="protein sequence ID" value="WUU56650.1"/>
    <property type="molecule type" value="Genomic_DNA"/>
</dbReference>
<evidence type="ECO:0000256" key="1">
    <source>
        <dbReference type="SAM" id="MobiDB-lite"/>
    </source>
</evidence>
<dbReference type="SUPFAM" id="SSF53955">
    <property type="entry name" value="Lysozyme-like"/>
    <property type="match status" value="1"/>
</dbReference>
<evidence type="ECO:0000313" key="2">
    <source>
        <dbReference type="EMBL" id="WUU56650.1"/>
    </source>
</evidence>
<name>A0ABZ1YAQ9_9ACTN</name>
<sequence length="198" mass="21293">MPFGIGVHLNVSTGKILIAGAIVLVSGVTTAVAVNDFHTVEVKKVPVPGPTVTVKEVREHKIPVPGPTVTKKVVETKTVRPKAPKEVSRSNERKWKAPKKTKAPSGSARDIARQIFGSQFSCADALIQKESSWNVQATNPSSGAYGLPQALPGSKMASAGSDWQTNPATQLKWMKGYVDSRYGGVCGAWNHSQENNWY</sequence>
<accession>A0ABZ1YAQ9</accession>
<dbReference type="InterPro" id="IPR023346">
    <property type="entry name" value="Lysozyme-like_dom_sf"/>
</dbReference>
<feature type="region of interest" description="Disordered" evidence="1">
    <location>
        <begin position="81"/>
        <end position="108"/>
    </location>
</feature>